<dbReference type="OrthoDB" id="6022555at2759"/>
<feature type="compositionally biased region" description="Polar residues" evidence="1">
    <location>
        <begin position="377"/>
        <end position="386"/>
    </location>
</feature>
<name>A0A813NSQ1_9BILA</name>
<feature type="domain" description="PEHE" evidence="2">
    <location>
        <begin position="164"/>
        <end position="304"/>
    </location>
</feature>
<dbReference type="Proteomes" id="UP000663879">
    <property type="component" value="Unassembled WGS sequence"/>
</dbReference>
<feature type="region of interest" description="Disordered" evidence="1">
    <location>
        <begin position="1"/>
        <end position="29"/>
    </location>
</feature>
<dbReference type="AlphaFoldDB" id="A0A813NSQ1"/>
<accession>A0A813NSQ1</accession>
<reference evidence="3" key="1">
    <citation type="submission" date="2021-02" db="EMBL/GenBank/DDBJ databases">
        <authorList>
            <person name="Nowell W R."/>
        </authorList>
    </citation>
    <scope>NUCLEOTIDE SEQUENCE</scope>
    <source>
        <strain evidence="3">Ploen Becks lab</strain>
    </source>
</reference>
<dbReference type="Gene3D" id="6.10.250.3170">
    <property type="match status" value="1"/>
</dbReference>
<dbReference type="EMBL" id="CAJNOC010000308">
    <property type="protein sequence ID" value="CAF0742567.1"/>
    <property type="molecule type" value="Genomic_DNA"/>
</dbReference>
<evidence type="ECO:0000256" key="1">
    <source>
        <dbReference type="SAM" id="MobiDB-lite"/>
    </source>
</evidence>
<evidence type="ECO:0000259" key="2">
    <source>
        <dbReference type="PROSITE" id="PS52052"/>
    </source>
</evidence>
<gene>
    <name evidence="3" type="ORF">OXX778_LOCUS3472</name>
</gene>
<feature type="region of interest" description="Disordered" evidence="1">
    <location>
        <begin position="284"/>
        <end position="340"/>
    </location>
</feature>
<proteinExistence type="predicted"/>
<protein>
    <recommendedName>
        <fullName evidence="2">PEHE domain-containing protein</fullName>
    </recommendedName>
</protein>
<dbReference type="SMART" id="SM01300">
    <property type="entry name" value="PEHE"/>
    <property type="match status" value="1"/>
</dbReference>
<feature type="compositionally biased region" description="Polar residues" evidence="1">
    <location>
        <begin position="289"/>
        <end position="301"/>
    </location>
</feature>
<feature type="compositionally biased region" description="Low complexity" evidence="1">
    <location>
        <begin position="12"/>
        <end position="23"/>
    </location>
</feature>
<dbReference type="PROSITE" id="PS52052">
    <property type="entry name" value="PEHE"/>
    <property type="match status" value="1"/>
</dbReference>
<dbReference type="InterPro" id="IPR029332">
    <property type="entry name" value="PEHE_dom"/>
</dbReference>
<evidence type="ECO:0000313" key="4">
    <source>
        <dbReference type="Proteomes" id="UP000663879"/>
    </source>
</evidence>
<sequence>MKLKKKGSKTRTNQNENNNTNNESFKTIDSSDSIITKTLPDSKKIKKTSKKTTYLKQKKVKLKILKKIKLPKQLTRERKEKLKASQEFSPEKKDIFDQEESDIFYDDPSKLLDNKQQRTRLIISRSLFGDENLRSSRRSSISSVNNEQKKIVLDKPVQKSPIKNVLVPNWRPINFKPTYKMEGTENLNDDFYLKRHLKPENEERLIKKRDLRRQKEELMKLRMLNRNQKSLVNNSRKLNKSQNVKVNPEDDVNKEIIERKCEEIDLDDIEYIIIIDDTENSIENETEKTSTPQEINQSQLKLPNEKHKKTKQKLKRNSENSKQLIKKNRSKSFPSLPLNPLNDNLTNISINIKSSINKNKKMNMTVYDDLDSDYVDPSNSENIKNSRPNKRKTNHNSNSFVNSLKLPAKKRTRLS</sequence>
<organism evidence="3 4">
    <name type="scientific">Brachionus calyciflorus</name>
    <dbReference type="NCBI Taxonomy" id="104777"/>
    <lineage>
        <taxon>Eukaryota</taxon>
        <taxon>Metazoa</taxon>
        <taxon>Spiralia</taxon>
        <taxon>Gnathifera</taxon>
        <taxon>Rotifera</taxon>
        <taxon>Eurotatoria</taxon>
        <taxon>Monogononta</taxon>
        <taxon>Pseudotrocha</taxon>
        <taxon>Ploima</taxon>
        <taxon>Brachionidae</taxon>
        <taxon>Brachionus</taxon>
    </lineage>
</organism>
<dbReference type="GO" id="GO:1902562">
    <property type="term" value="C:H4 histone acetyltransferase complex"/>
    <property type="evidence" value="ECO:0007669"/>
    <property type="project" value="UniProtKB-ARBA"/>
</dbReference>
<feature type="compositionally biased region" description="Basic residues" evidence="1">
    <location>
        <begin position="306"/>
        <end position="315"/>
    </location>
</feature>
<comment type="caution">
    <text evidence="3">The sequence shown here is derived from an EMBL/GenBank/DDBJ whole genome shotgun (WGS) entry which is preliminary data.</text>
</comment>
<feature type="region of interest" description="Disordered" evidence="1">
    <location>
        <begin position="372"/>
        <end position="415"/>
    </location>
</feature>
<dbReference type="Pfam" id="PF15275">
    <property type="entry name" value="PEHE"/>
    <property type="match status" value="1"/>
</dbReference>
<evidence type="ECO:0000313" key="3">
    <source>
        <dbReference type="EMBL" id="CAF0742567.1"/>
    </source>
</evidence>
<keyword evidence="4" id="KW-1185">Reference proteome</keyword>